<gene>
    <name evidence="2" type="ORF">Ani05nite_05060</name>
</gene>
<proteinExistence type="predicted"/>
<dbReference type="AlphaFoldDB" id="A0A919MJT0"/>
<reference evidence="2" key="1">
    <citation type="submission" date="2021-01" db="EMBL/GenBank/DDBJ databases">
        <title>Whole genome shotgun sequence of Actinoplanes nipponensis NBRC 14063.</title>
        <authorList>
            <person name="Komaki H."/>
            <person name="Tamura T."/>
        </authorList>
    </citation>
    <scope>NUCLEOTIDE SEQUENCE</scope>
    <source>
        <strain evidence="2">NBRC 14063</strain>
    </source>
</reference>
<evidence type="ECO:0000256" key="1">
    <source>
        <dbReference type="SAM" id="MobiDB-lite"/>
    </source>
</evidence>
<evidence type="ECO:0000313" key="2">
    <source>
        <dbReference type="EMBL" id="GIE46972.1"/>
    </source>
</evidence>
<name>A0A919MJT0_9ACTN</name>
<protein>
    <submittedName>
        <fullName evidence="2">Uncharacterized protein</fullName>
    </submittedName>
</protein>
<sequence>MDAPTAATAAKRADIDRRRPPTIRADDSFDIAPPFLAVRSLNAVPGLIPINRERVRDWCAQADVLRLPGPDGRRLPGARDRSPPTLGGLGLPQATYRAQEAPMTGPTGTTMVRGAGALTVAAALTATMGGCWSTQGGSGPPPPPTTATIVLTTSFASGGAVKCTAGPQWSATPVTVPPKGDGTATAVNVVDDRREFFPSGDRCQVQHTFTSLRPGRWRVSVTSVGDGSGSCETEFPAGTKFVGFGSNCPAR</sequence>
<organism evidence="2 3">
    <name type="scientific">Actinoplanes nipponensis</name>
    <dbReference type="NCBI Taxonomy" id="135950"/>
    <lineage>
        <taxon>Bacteria</taxon>
        <taxon>Bacillati</taxon>
        <taxon>Actinomycetota</taxon>
        <taxon>Actinomycetes</taxon>
        <taxon>Micromonosporales</taxon>
        <taxon>Micromonosporaceae</taxon>
        <taxon>Actinoplanes</taxon>
    </lineage>
</organism>
<evidence type="ECO:0000313" key="3">
    <source>
        <dbReference type="Proteomes" id="UP000647172"/>
    </source>
</evidence>
<accession>A0A919MJT0</accession>
<feature type="compositionally biased region" description="Basic and acidic residues" evidence="1">
    <location>
        <begin position="71"/>
        <end position="82"/>
    </location>
</feature>
<dbReference type="EMBL" id="BOMQ01000008">
    <property type="protein sequence ID" value="GIE46972.1"/>
    <property type="molecule type" value="Genomic_DNA"/>
</dbReference>
<feature type="region of interest" description="Disordered" evidence="1">
    <location>
        <begin position="1"/>
        <end position="26"/>
    </location>
</feature>
<comment type="caution">
    <text evidence="2">The sequence shown here is derived from an EMBL/GenBank/DDBJ whole genome shotgun (WGS) entry which is preliminary data.</text>
</comment>
<dbReference type="Proteomes" id="UP000647172">
    <property type="component" value="Unassembled WGS sequence"/>
</dbReference>
<feature type="compositionally biased region" description="Low complexity" evidence="1">
    <location>
        <begin position="1"/>
        <end position="10"/>
    </location>
</feature>
<keyword evidence="3" id="KW-1185">Reference proteome</keyword>
<feature type="region of interest" description="Disordered" evidence="1">
    <location>
        <begin position="70"/>
        <end position="91"/>
    </location>
</feature>
<feature type="compositionally biased region" description="Basic and acidic residues" evidence="1">
    <location>
        <begin position="11"/>
        <end position="26"/>
    </location>
</feature>